<comment type="caution">
    <text evidence="1">The sequence shown here is derived from an EMBL/GenBank/DDBJ whole genome shotgun (WGS) entry which is preliminary data.</text>
</comment>
<reference evidence="1" key="1">
    <citation type="submission" date="2024-09" db="EMBL/GenBank/DDBJ databases">
        <title>Black Yeasts Isolated from many extreme environments.</title>
        <authorList>
            <person name="Coleine C."/>
            <person name="Stajich J.E."/>
            <person name="Selbmann L."/>
        </authorList>
    </citation>
    <scope>NUCLEOTIDE SEQUENCE</scope>
    <source>
        <strain evidence="1">CCFEE 5737</strain>
    </source>
</reference>
<evidence type="ECO:0000313" key="2">
    <source>
        <dbReference type="Proteomes" id="UP001186974"/>
    </source>
</evidence>
<dbReference type="Proteomes" id="UP001186974">
    <property type="component" value="Unassembled WGS sequence"/>
</dbReference>
<gene>
    <name evidence="1" type="ORF">LTS18_006929</name>
</gene>
<name>A0ACC3DB43_9PEZI</name>
<keyword evidence="2" id="KW-1185">Reference proteome</keyword>
<proteinExistence type="predicted"/>
<dbReference type="EMBL" id="JAWDJW010006504">
    <property type="protein sequence ID" value="KAK3064473.1"/>
    <property type="molecule type" value="Genomic_DNA"/>
</dbReference>
<accession>A0ACC3DB43</accession>
<protein>
    <submittedName>
        <fullName evidence="1">Uncharacterized protein</fullName>
    </submittedName>
</protein>
<sequence>NLPSEKVTKRDIFHLFYKYGRIAQVSIKQAYGFVQFMTADACFAALQGEQSNLVRGRKMRELRFSVAKDKRLKNSDLEVSKPQKNTRNANQNQSDRGARRRSRSPDYTRGAVGQPQARGVDRYISGPSRGAASPQDRSFRRSRDDYRPGVRSPSPRGYGRSGRDRSPDRYSRRSRSPYGYRSPPPRREEDDLPLPRRRPEEVPEVQIIVLDNLDRNFVAFVESSFKQRQIRCDVLLLSPRLNEAAVVKRQIIEGVQAVCKLDRMSQQTGQVTLQIFNRSEGVDRVTFDEYPPIPPNAAVELVLRARSTHQLPPTHQYGNTQASYGLPPAQYGLPPLQQQQLPPPQQPMSVTDPNIQSILSSLGGNDLQRVLGALQHHNPSAIPRQHQPQAQQAAQLLPSGITPDLARILGSANMNAGPSAPRQQHHHQQQQQQSYGYTQQQQQQQQQQPPTPQSANSNSNAYSGLASILQQASQAPQQGQQVGAKSTASGMGMGQGQQGQQGQGHQGQGQGQGQPDMAMIMAQLAQYKR</sequence>
<feature type="non-terminal residue" evidence="1">
    <location>
        <position position="1"/>
    </location>
</feature>
<evidence type="ECO:0000313" key="1">
    <source>
        <dbReference type="EMBL" id="KAK3064473.1"/>
    </source>
</evidence>
<organism evidence="1 2">
    <name type="scientific">Coniosporium uncinatum</name>
    <dbReference type="NCBI Taxonomy" id="93489"/>
    <lineage>
        <taxon>Eukaryota</taxon>
        <taxon>Fungi</taxon>
        <taxon>Dikarya</taxon>
        <taxon>Ascomycota</taxon>
        <taxon>Pezizomycotina</taxon>
        <taxon>Dothideomycetes</taxon>
        <taxon>Dothideomycetes incertae sedis</taxon>
        <taxon>Coniosporium</taxon>
    </lineage>
</organism>